<accession>A0A386KEZ5</accession>
<proteinExistence type="predicted"/>
<dbReference type="RefSeq" id="YP_009814173.1">
    <property type="nucleotide sequence ID" value="NC_048083.1"/>
</dbReference>
<organism evidence="1 2">
    <name type="scientific">Gordonia phage Getalong</name>
    <dbReference type="NCBI Taxonomy" id="2315531"/>
    <lineage>
        <taxon>Viruses</taxon>
        <taxon>Duplodnaviria</taxon>
        <taxon>Heunggongvirae</taxon>
        <taxon>Uroviricota</taxon>
        <taxon>Caudoviricetes</taxon>
        <taxon>Langleyhallvirinae</taxon>
        <taxon>Getalongvirus</taxon>
        <taxon>Getalongvirus getalong</taxon>
    </lineage>
</organism>
<keyword evidence="2" id="KW-1185">Reference proteome</keyword>
<sequence>MTDKHLWEYDHPYYCGDGNYLASPDRHSHLDVWEQHGSWQSFIDAWGPTDPDLNLVFRWDWHAWHIEYPDDYPDGTEKHELSIYFMLQRKAFNKSVTVSVTADDEPHVRAWLTQRAQTIVSIWEPLIGGAS</sequence>
<dbReference type="KEGG" id="vg:55005294"/>
<dbReference type="EMBL" id="MH779504">
    <property type="protein sequence ID" value="AYD83920.1"/>
    <property type="molecule type" value="Genomic_DNA"/>
</dbReference>
<gene>
    <name evidence="1" type="primary">60</name>
    <name evidence="1" type="ORF">SEA_GETALONG_60</name>
</gene>
<reference evidence="1 2" key="1">
    <citation type="submission" date="2018-08" db="EMBL/GenBank/DDBJ databases">
        <authorList>
            <person name="King R.A."/>
            <person name="Ngong N.B."/>
            <person name="Xu E.M."/>
            <person name="Austin H.D."/>
            <person name="Shervin T.J."/>
            <person name="Anderson J.K."/>
            <person name="Watkins T.N."/>
            <person name="Gaffney B.L."/>
            <person name="Staples A.K."/>
            <person name="Rinehart C.A."/>
            <person name="Rowland N.S."/>
            <person name="Garlena R.A."/>
            <person name="Russell D.A."/>
            <person name="Pope W.H."/>
            <person name="Jacobs-Sera D."/>
            <person name="Hendrix R.W."/>
            <person name="Hatfull G.F."/>
        </authorList>
    </citation>
    <scope>NUCLEOTIDE SEQUENCE [LARGE SCALE GENOMIC DNA]</scope>
</reference>
<protein>
    <submittedName>
        <fullName evidence="1">Uncharacterized protein</fullName>
    </submittedName>
</protein>
<dbReference type="GeneID" id="55005294"/>
<dbReference type="Proteomes" id="UP000278586">
    <property type="component" value="Segment"/>
</dbReference>
<evidence type="ECO:0000313" key="1">
    <source>
        <dbReference type="EMBL" id="AYD83920.1"/>
    </source>
</evidence>
<name>A0A386KEZ5_9CAUD</name>
<evidence type="ECO:0000313" key="2">
    <source>
        <dbReference type="Proteomes" id="UP000278586"/>
    </source>
</evidence>